<dbReference type="RefSeq" id="WP_054650656.1">
    <property type="nucleotide sequence ID" value="NZ_AZFJ01000061.1"/>
</dbReference>
<keyword evidence="3" id="KW-1185">Reference proteome</keyword>
<organism evidence="2 3">
    <name type="scientific">Lacticaseibacillus pantheris DSM 15945 = JCM 12539 = NBRC 106106</name>
    <dbReference type="NCBI Taxonomy" id="1423783"/>
    <lineage>
        <taxon>Bacteria</taxon>
        <taxon>Bacillati</taxon>
        <taxon>Bacillota</taxon>
        <taxon>Bacilli</taxon>
        <taxon>Lactobacillales</taxon>
        <taxon>Lactobacillaceae</taxon>
        <taxon>Lacticaseibacillus</taxon>
    </lineage>
</organism>
<dbReference type="Proteomes" id="UP000051922">
    <property type="component" value="Unassembled WGS sequence"/>
</dbReference>
<evidence type="ECO:0000313" key="3">
    <source>
        <dbReference type="Proteomes" id="UP000051922"/>
    </source>
</evidence>
<evidence type="ECO:0000313" key="2">
    <source>
        <dbReference type="EMBL" id="KRL84487.1"/>
    </source>
</evidence>
<dbReference type="InterPro" id="IPR036397">
    <property type="entry name" value="RNaseH_sf"/>
</dbReference>
<keyword evidence="1" id="KW-0472">Membrane</keyword>
<protein>
    <submittedName>
        <fullName evidence="2">Uncharacterized protein</fullName>
    </submittedName>
</protein>
<comment type="caution">
    <text evidence="2">The sequence shown here is derived from an EMBL/GenBank/DDBJ whole genome shotgun (WGS) entry which is preliminary data.</text>
</comment>
<accession>A0A0R1TT51</accession>
<dbReference type="AlphaFoldDB" id="A0A0R1TT51"/>
<reference evidence="2 3" key="1">
    <citation type="journal article" date="2015" name="Genome Announc.">
        <title>Expanding the biotechnology potential of lactobacilli through comparative genomics of 213 strains and associated genera.</title>
        <authorList>
            <person name="Sun Z."/>
            <person name="Harris H.M."/>
            <person name="McCann A."/>
            <person name="Guo C."/>
            <person name="Argimon S."/>
            <person name="Zhang W."/>
            <person name="Yang X."/>
            <person name="Jeffery I.B."/>
            <person name="Cooney J.C."/>
            <person name="Kagawa T.F."/>
            <person name="Liu W."/>
            <person name="Song Y."/>
            <person name="Salvetti E."/>
            <person name="Wrobel A."/>
            <person name="Rasinkangas P."/>
            <person name="Parkhill J."/>
            <person name="Rea M.C."/>
            <person name="O'Sullivan O."/>
            <person name="Ritari J."/>
            <person name="Douillard F.P."/>
            <person name="Paul Ross R."/>
            <person name="Yang R."/>
            <person name="Briner A.E."/>
            <person name="Felis G.E."/>
            <person name="de Vos W.M."/>
            <person name="Barrangou R."/>
            <person name="Klaenhammer T.R."/>
            <person name="Caufield P.W."/>
            <person name="Cui Y."/>
            <person name="Zhang H."/>
            <person name="O'Toole P.W."/>
        </authorList>
    </citation>
    <scope>NUCLEOTIDE SEQUENCE [LARGE SCALE GENOMIC DNA]</scope>
    <source>
        <strain evidence="2 3">DSM 15945</strain>
    </source>
</reference>
<dbReference type="GO" id="GO:0003676">
    <property type="term" value="F:nucleic acid binding"/>
    <property type="evidence" value="ECO:0007669"/>
    <property type="project" value="InterPro"/>
</dbReference>
<dbReference type="OrthoDB" id="7889003at2"/>
<feature type="transmembrane region" description="Helical" evidence="1">
    <location>
        <begin position="242"/>
        <end position="263"/>
    </location>
</feature>
<proteinExistence type="predicted"/>
<dbReference type="Gene3D" id="3.30.420.10">
    <property type="entry name" value="Ribonuclease H-like superfamily/Ribonuclease H"/>
    <property type="match status" value="1"/>
</dbReference>
<dbReference type="PATRIC" id="fig|1423783.4.peg.2151"/>
<evidence type="ECO:0000256" key="1">
    <source>
        <dbReference type="SAM" id="Phobius"/>
    </source>
</evidence>
<keyword evidence="1" id="KW-0812">Transmembrane</keyword>
<name>A0A0R1TT51_9LACO</name>
<dbReference type="STRING" id="1423783.FC50_GL002098"/>
<sequence length="264" mass="30549">MSRFLDHREAGKIFHDFEKHKDRYLIIHYSCESFFDTNGATPRITAIAVKSPSSGQTDLFAVHKAAELMQIQTEDIFEKYKEVERRMLDDFFTFVQGHTDKIWIHWNMRDSNFGFKALEKRYRVLGQVPAIIPDQSKLDLAILFRKYYGKSYIGDPHIKSLMDHNDIHVKDFMSGKDEADAFNNHDFVRLSFSCAGKVNLFDKFLTRAIDNELKTKSSFQDRYGNIPLGIYNCANESTWGKILFWIANLIIGGLVGGFIGKFFS</sequence>
<dbReference type="EMBL" id="AZFJ01000061">
    <property type="protein sequence ID" value="KRL84487.1"/>
    <property type="molecule type" value="Genomic_DNA"/>
</dbReference>
<keyword evidence="1" id="KW-1133">Transmembrane helix</keyword>
<gene>
    <name evidence="2" type="ORF">FC50_GL002098</name>
</gene>